<dbReference type="InterPro" id="IPR011701">
    <property type="entry name" value="MFS"/>
</dbReference>
<feature type="transmembrane region" description="Helical" evidence="7">
    <location>
        <begin position="370"/>
        <end position="392"/>
    </location>
</feature>
<keyword evidence="4 7" id="KW-0812">Transmembrane</keyword>
<proteinExistence type="predicted"/>
<feature type="transmembrane region" description="Helical" evidence="7">
    <location>
        <begin position="166"/>
        <end position="186"/>
    </location>
</feature>
<dbReference type="EMBL" id="JACOGD010000005">
    <property type="protein sequence ID" value="MBC3932234.1"/>
    <property type="molecule type" value="Genomic_DNA"/>
</dbReference>
<keyword evidence="3" id="KW-1003">Cell membrane</keyword>
<feature type="transmembrane region" description="Helical" evidence="7">
    <location>
        <begin position="103"/>
        <end position="121"/>
    </location>
</feature>
<evidence type="ECO:0000256" key="1">
    <source>
        <dbReference type="ARBA" id="ARBA00004651"/>
    </source>
</evidence>
<sequence>MKSASSVIRNRPSRLLRLVPGMRSGLQHDASAFPAPVRRLLASSFIFVIGRAFALPVMVLFLTRQFGLSQHAIGWILGGSMLVATASGVFSGYLADRMPKPRLMAWACVLVALSSVLLSLAAYAWLAFLMLALIESALVLRSIALKSMLADYLSPAERARAFSMNYLLINLAFALGPLFGTWLFGWNMAAPLWIAAGFALLASWLVQNLAVAVPADAALQRSAAVTPARFSDTLRDLRQDRRLLLFTIASMLTSFVFGRFITGYLSQYLISSRGVPAAAELLPAMLMVNTIGVVGLQYLIGKRIQAQSFLRWISLGIAMYILGLAGFMFADQRWQWMLATALFTVGEVIVIPCEFLCIDMIAPPAQRGSYYGVQSLATLGTALNPVVSGYLLTHFSAHSMFMALISAALAGLLCYVLGMRAQSRCAAKPAAASETLSSARPRAAQRMAGTAVRTLRGFF</sequence>
<comment type="subcellular location">
    <subcellularLocation>
        <location evidence="1">Cell membrane</location>
        <topology evidence="1">Multi-pass membrane protein</topology>
    </subcellularLocation>
</comment>
<keyword evidence="2" id="KW-0813">Transport</keyword>
<feature type="transmembrane region" description="Helical" evidence="7">
    <location>
        <begin position="398"/>
        <end position="418"/>
    </location>
</feature>
<accession>A0ABR7A5Q3</accession>
<dbReference type="Pfam" id="PF07690">
    <property type="entry name" value="MFS_1"/>
    <property type="match status" value="1"/>
</dbReference>
<feature type="transmembrane region" description="Helical" evidence="7">
    <location>
        <begin position="312"/>
        <end position="330"/>
    </location>
</feature>
<feature type="transmembrane region" description="Helical" evidence="7">
    <location>
        <begin position="336"/>
        <end position="358"/>
    </location>
</feature>
<feature type="domain" description="Major facilitator superfamily (MFS) profile" evidence="8">
    <location>
        <begin position="36"/>
        <end position="423"/>
    </location>
</feature>
<evidence type="ECO:0000313" key="9">
    <source>
        <dbReference type="EMBL" id="MBC3932234.1"/>
    </source>
</evidence>
<feature type="transmembrane region" description="Helical" evidence="7">
    <location>
        <begin position="127"/>
        <end position="145"/>
    </location>
</feature>
<dbReference type="Proteomes" id="UP000654304">
    <property type="component" value="Unassembled WGS sequence"/>
</dbReference>
<dbReference type="InterPro" id="IPR050171">
    <property type="entry name" value="MFS_Transporters"/>
</dbReference>
<dbReference type="PROSITE" id="PS50850">
    <property type="entry name" value="MFS"/>
    <property type="match status" value="1"/>
</dbReference>
<evidence type="ECO:0000256" key="4">
    <source>
        <dbReference type="ARBA" id="ARBA00022692"/>
    </source>
</evidence>
<evidence type="ECO:0000313" key="10">
    <source>
        <dbReference type="Proteomes" id="UP000654304"/>
    </source>
</evidence>
<dbReference type="PANTHER" id="PTHR23517">
    <property type="entry name" value="RESISTANCE PROTEIN MDTM, PUTATIVE-RELATED-RELATED"/>
    <property type="match status" value="1"/>
</dbReference>
<keyword evidence="6 7" id="KW-0472">Membrane</keyword>
<comment type="caution">
    <text evidence="9">The sequence shown here is derived from an EMBL/GenBank/DDBJ whole genome shotgun (WGS) entry which is preliminary data.</text>
</comment>
<dbReference type="InterPro" id="IPR020846">
    <property type="entry name" value="MFS_dom"/>
</dbReference>
<evidence type="ECO:0000256" key="2">
    <source>
        <dbReference type="ARBA" id="ARBA00022448"/>
    </source>
</evidence>
<keyword evidence="5 7" id="KW-1133">Transmembrane helix</keyword>
<feature type="transmembrane region" description="Helical" evidence="7">
    <location>
        <begin position="192"/>
        <end position="213"/>
    </location>
</feature>
<dbReference type="Gene3D" id="1.20.1250.20">
    <property type="entry name" value="MFS general substrate transporter like domains"/>
    <property type="match status" value="1"/>
</dbReference>
<evidence type="ECO:0000256" key="3">
    <source>
        <dbReference type="ARBA" id="ARBA00022475"/>
    </source>
</evidence>
<keyword evidence="10" id="KW-1185">Reference proteome</keyword>
<organism evidence="9 10">
    <name type="scientific">Undibacterium curvum</name>
    <dbReference type="NCBI Taxonomy" id="2762294"/>
    <lineage>
        <taxon>Bacteria</taxon>
        <taxon>Pseudomonadati</taxon>
        <taxon>Pseudomonadota</taxon>
        <taxon>Betaproteobacteria</taxon>
        <taxon>Burkholderiales</taxon>
        <taxon>Oxalobacteraceae</taxon>
        <taxon>Undibacterium</taxon>
    </lineage>
</organism>
<dbReference type="RefSeq" id="WP_186903907.1">
    <property type="nucleotide sequence ID" value="NZ_JACOGD010000005.1"/>
</dbReference>
<feature type="transmembrane region" description="Helical" evidence="7">
    <location>
        <begin position="73"/>
        <end position="94"/>
    </location>
</feature>
<feature type="transmembrane region" description="Helical" evidence="7">
    <location>
        <begin position="243"/>
        <end position="261"/>
    </location>
</feature>
<feature type="transmembrane region" description="Helical" evidence="7">
    <location>
        <begin position="40"/>
        <end position="61"/>
    </location>
</feature>
<evidence type="ECO:0000256" key="7">
    <source>
        <dbReference type="SAM" id="Phobius"/>
    </source>
</evidence>
<evidence type="ECO:0000259" key="8">
    <source>
        <dbReference type="PROSITE" id="PS50850"/>
    </source>
</evidence>
<dbReference type="SUPFAM" id="SSF103473">
    <property type="entry name" value="MFS general substrate transporter"/>
    <property type="match status" value="1"/>
</dbReference>
<gene>
    <name evidence="9" type="ORF">H8K43_11150</name>
</gene>
<name>A0ABR7A5Q3_9BURK</name>
<protein>
    <submittedName>
        <fullName evidence="9">MFS transporter</fullName>
    </submittedName>
</protein>
<dbReference type="PANTHER" id="PTHR23517:SF3">
    <property type="entry name" value="INTEGRAL MEMBRANE TRANSPORT PROTEIN"/>
    <property type="match status" value="1"/>
</dbReference>
<feature type="transmembrane region" description="Helical" evidence="7">
    <location>
        <begin position="281"/>
        <end position="300"/>
    </location>
</feature>
<reference evidence="9 10" key="1">
    <citation type="submission" date="2020-08" db="EMBL/GenBank/DDBJ databases">
        <title>Novel species isolated from subtropical streams in China.</title>
        <authorList>
            <person name="Lu H."/>
        </authorList>
    </citation>
    <scope>NUCLEOTIDE SEQUENCE [LARGE SCALE GENOMIC DNA]</scope>
    <source>
        <strain evidence="9 10">CY22W</strain>
    </source>
</reference>
<evidence type="ECO:0000256" key="5">
    <source>
        <dbReference type="ARBA" id="ARBA00022989"/>
    </source>
</evidence>
<dbReference type="InterPro" id="IPR036259">
    <property type="entry name" value="MFS_trans_sf"/>
</dbReference>
<evidence type="ECO:0000256" key="6">
    <source>
        <dbReference type="ARBA" id="ARBA00023136"/>
    </source>
</evidence>